<dbReference type="AlphaFoldDB" id="A0A4Y2JQD9"/>
<organism evidence="1 2">
    <name type="scientific">Araneus ventricosus</name>
    <name type="common">Orbweaver spider</name>
    <name type="synonym">Epeira ventricosa</name>
    <dbReference type="NCBI Taxonomy" id="182803"/>
    <lineage>
        <taxon>Eukaryota</taxon>
        <taxon>Metazoa</taxon>
        <taxon>Ecdysozoa</taxon>
        <taxon>Arthropoda</taxon>
        <taxon>Chelicerata</taxon>
        <taxon>Arachnida</taxon>
        <taxon>Araneae</taxon>
        <taxon>Araneomorphae</taxon>
        <taxon>Entelegynae</taxon>
        <taxon>Araneoidea</taxon>
        <taxon>Araneidae</taxon>
        <taxon>Araneus</taxon>
    </lineage>
</organism>
<evidence type="ECO:0000313" key="2">
    <source>
        <dbReference type="Proteomes" id="UP000499080"/>
    </source>
</evidence>
<evidence type="ECO:0000313" key="1">
    <source>
        <dbReference type="EMBL" id="GBM91552.1"/>
    </source>
</evidence>
<comment type="caution">
    <text evidence="1">The sequence shown here is derived from an EMBL/GenBank/DDBJ whole genome shotgun (WGS) entry which is preliminary data.</text>
</comment>
<accession>A0A4Y2JQD9</accession>
<proteinExistence type="predicted"/>
<keyword evidence="2" id="KW-1185">Reference proteome</keyword>
<reference evidence="1 2" key="1">
    <citation type="journal article" date="2019" name="Sci. Rep.">
        <title>Orb-weaving spider Araneus ventricosus genome elucidates the spidroin gene catalogue.</title>
        <authorList>
            <person name="Kono N."/>
            <person name="Nakamura H."/>
            <person name="Ohtoshi R."/>
            <person name="Moran D.A.P."/>
            <person name="Shinohara A."/>
            <person name="Yoshida Y."/>
            <person name="Fujiwara M."/>
            <person name="Mori M."/>
            <person name="Tomita M."/>
            <person name="Arakawa K."/>
        </authorList>
    </citation>
    <scope>NUCLEOTIDE SEQUENCE [LARGE SCALE GENOMIC DNA]</scope>
</reference>
<dbReference type="Proteomes" id="UP000499080">
    <property type="component" value="Unassembled WGS sequence"/>
</dbReference>
<sequence>MNKRFEGGVRISGLKLGCESGAFKPGHSLTSGRVAFVSDSFNEITLVVNECAYVPRSNRGMIDPLLEQVISSHHHIGPPFPKCGVCGYEPEV</sequence>
<gene>
    <name evidence="1" type="ORF">AVEN_63499_1</name>
</gene>
<protein>
    <submittedName>
        <fullName evidence="1">Uncharacterized protein</fullName>
    </submittedName>
</protein>
<dbReference type="EMBL" id="BGPR01003714">
    <property type="protein sequence ID" value="GBM91552.1"/>
    <property type="molecule type" value="Genomic_DNA"/>
</dbReference>
<name>A0A4Y2JQD9_ARAVE</name>